<dbReference type="SUPFAM" id="SSF48726">
    <property type="entry name" value="Immunoglobulin"/>
    <property type="match status" value="2"/>
</dbReference>
<keyword evidence="10" id="KW-1185">Reference proteome</keyword>
<evidence type="ECO:0000256" key="4">
    <source>
        <dbReference type="ARBA" id="ARBA00022859"/>
    </source>
</evidence>
<dbReference type="SMART" id="SM00409">
    <property type="entry name" value="IG"/>
    <property type="match status" value="2"/>
</dbReference>
<reference evidence="9" key="2">
    <citation type="submission" date="2025-09" db="UniProtKB">
        <authorList>
            <consortium name="Ensembl"/>
        </authorList>
    </citation>
    <scope>IDENTIFICATION</scope>
</reference>
<dbReference type="InterPro" id="IPR036179">
    <property type="entry name" value="Ig-like_dom_sf"/>
</dbReference>
<evidence type="ECO:0000256" key="5">
    <source>
        <dbReference type="ARBA" id="ARBA00023136"/>
    </source>
</evidence>
<dbReference type="InterPro" id="IPR013106">
    <property type="entry name" value="Ig_V-set"/>
</dbReference>
<feature type="domain" description="Ig-like" evidence="8">
    <location>
        <begin position="32"/>
        <end position="124"/>
    </location>
</feature>
<accession>A0A8C6STY5</accession>
<proteinExistence type="predicted"/>
<organism evidence="9 10">
    <name type="scientific">Neogobius melanostomus</name>
    <name type="common">round goby</name>
    <dbReference type="NCBI Taxonomy" id="47308"/>
    <lineage>
        <taxon>Eukaryota</taxon>
        <taxon>Metazoa</taxon>
        <taxon>Chordata</taxon>
        <taxon>Craniata</taxon>
        <taxon>Vertebrata</taxon>
        <taxon>Euteleostomi</taxon>
        <taxon>Actinopterygii</taxon>
        <taxon>Neopterygii</taxon>
        <taxon>Teleostei</taxon>
        <taxon>Neoteleostei</taxon>
        <taxon>Acanthomorphata</taxon>
        <taxon>Gobiaria</taxon>
        <taxon>Gobiiformes</taxon>
        <taxon>Gobioidei</taxon>
        <taxon>Gobiidae</taxon>
        <taxon>Benthophilinae</taxon>
        <taxon>Neogobiini</taxon>
        <taxon>Neogobius</taxon>
    </lineage>
</organism>
<keyword evidence="7" id="KW-0325">Glycoprotein</keyword>
<dbReference type="InterPro" id="IPR003599">
    <property type="entry name" value="Ig_sub"/>
</dbReference>
<evidence type="ECO:0000256" key="1">
    <source>
        <dbReference type="ARBA" id="ARBA00004236"/>
    </source>
</evidence>
<dbReference type="PROSITE" id="PS50835">
    <property type="entry name" value="IG_LIKE"/>
    <property type="match status" value="1"/>
</dbReference>
<dbReference type="Proteomes" id="UP000694523">
    <property type="component" value="Unplaced"/>
</dbReference>
<dbReference type="CDD" id="cd00099">
    <property type="entry name" value="IgV"/>
    <property type="match status" value="1"/>
</dbReference>
<dbReference type="GO" id="GO:0002376">
    <property type="term" value="P:immune system process"/>
    <property type="evidence" value="ECO:0007669"/>
    <property type="project" value="UniProtKB-KW"/>
</dbReference>
<name>A0A8C6STY5_9GOBI</name>
<keyword evidence="5" id="KW-0472">Membrane</keyword>
<dbReference type="SMART" id="SM00406">
    <property type="entry name" value="IGv"/>
    <property type="match status" value="2"/>
</dbReference>
<evidence type="ECO:0000256" key="2">
    <source>
        <dbReference type="ARBA" id="ARBA00022475"/>
    </source>
</evidence>
<keyword evidence="4" id="KW-0391">Immunity</keyword>
<evidence type="ECO:0000313" key="10">
    <source>
        <dbReference type="Proteomes" id="UP000694523"/>
    </source>
</evidence>
<keyword evidence="3" id="KW-0732">Signal</keyword>
<dbReference type="InterPro" id="IPR013783">
    <property type="entry name" value="Ig-like_fold"/>
</dbReference>
<reference evidence="9" key="1">
    <citation type="submission" date="2025-08" db="UniProtKB">
        <authorList>
            <consortium name="Ensembl"/>
        </authorList>
    </citation>
    <scope>IDENTIFICATION</scope>
</reference>
<evidence type="ECO:0000313" key="9">
    <source>
        <dbReference type="Ensembl" id="ENSNMLP00000011579.1"/>
    </source>
</evidence>
<sequence>LNPAAYLYCAFLGHPFTGSCLGGGNHLMPFAGSKVTLKCMLPEKGDMMYWYKQTVGEKPTLVSTKYTFDSDGMFYDGFKDSQRFQLSPDYHLDISNLQASDTGTYYCATTKHYMPSFSEATSVVVQAGGSRTSKRSVHVGGCDGRPRVHWFKQPGESAPGVLYSRGGGGGGDQCERKPDGPANSCIYSLPMHNVSSEQAGNYYCAVAACGYLLFGKATTLNGEQLFKHLFHSYLVQTFKYRTGGFTYLIRVVKATHCRHVQSNLIYIHFCPIMLTNERRSENMTLSNIYVIP</sequence>
<dbReference type="Ensembl" id="ENSNMLT00000013093.1">
    <property type="protein sequence ID" value="ENSNMLP00000011579.1"/>
    <property type="gene ID" value="ENSNMLG00000007865.1"/>
</dbReference>
<keyword evidence="2" id="KW-1003">Cell membrane</keyword>
<dbReference type="InterPro" id="IPR052051">
    <property type="entry name" value="TCR_complex_component"/>
</dbReference>
<dbReference type="AlphaFoldDB" id="A0A8C6STY5"/>
<comment type="subcellular location">
    <subcellularLocation>
        <location evidence="1">Cell membrane</location>
    </subcellularLocation>
</comment>
<evidence type="ECO:0000256" key="7">
    <source>
        <dbReference type="ARBA" id="ARBA00023180"/>
    </source>
</evidence>
<dbReference type="PANTHER" id="PTHR19433">
    <property type="entry name" value="T-CELL RECEPTOR ALPHA CHAIN V REGION-RELATED"/>
    <property type="match status" value="1"/>
</dbReference>
<dbReference type="PANTHER" id="PTHR19433:SF133">
    <property type="entry name" value="IMMUNE-TYPE RECEPTOR 5 PRECURSOR-RELATED"/>
    <property type="match status" value="1"/>
</dbReference>
<keyword evidence="6" id="KW-1015">Disulfide bond</keyword>
<dbReference type="GO" id="GO:0009617">
    <property type="term" value="P:response to bacterium"/>
    <property type="evidence" value="ECO:0007669"/>
    <property type="project" value="TreeGrafter"/>
</dbReference>
<evidence type="ECO:0000256" key="6">
    <source>
        <dbReference type="ARBA" id="ARBA00023157"/>
    </source>
</evidence>
<protein>
    <recommendedName>
        <fullName evidence="8">Ig-like domain-containing protein</fullName>
    </recommendedName>
</protein>
<dbReference type="GO" id="GO:0005886">
    <property type="term" value="C:plasma membrane"/>
    <property type="evidence" value="ECO:0007669"/>
    <property type="project" value="UniProtKB-SubCell"/>
</dbReference>
<evidence type="ECO:0000256" key="3">
    <source>
        <dbReference type="ARBA" id="ARBA00022729"/>
    </source>
</evidence>
<dbReference type="Pfam" id="PF07686">
    <property type="entry name" value="V-set"/>
    <property type="match status" value="1"/>
</dbReference>
<dbReference type="InterPro" id="IPR007110">
    <property type="entry name" value="Ig-like_dom"/>
</dbReference>
<evidence type="ECO:0000259" key="8">
    <source>
        <dbReference type="PROSITE" id="PS50835"/>
    </source>
</evidence>
<dbReference type="Gene3D" id="2.60.40.10">
    <property type="entry name" value="Immunoglobulins"/>
    <property type="match status" value="2"/>
</dbReference>